<dbReference type="InterPro" id="IPR043926">
    <property type="entry name" value="ABCG_dom"/>
</dbReference>
<evidence type="ECO:0000256" key="1">
    <source>
        <dbReference type="ARBA" id="ARBA00004141"/>
    </source>
</evidence>
<dbReference type="OrthoDB" id="66620at2759"/>
<organism evidence="9 10">
    <name type="scientific">Coptotermes formosanus</name>
    <name type="common">Formosan subterranean termite</name>
    <dbReference type="NCBI Taxonomy" id="36987"/>
    <lineage>
        <taxon>Eukaryota</taxon>
        <taxon>Metazoa</taxon>
        <taxon>Ecdysozoa</taxon>
        <taxon>Arthropoda</taxon>
        <taxon>Hexapoda</taxon>
        <taxon>Insecta</taxon>
        <taxon>Pterygota</taxon>
        <taxon>Neoptera</taxon>
        <taxon>Polyneoptera</taxon>
        <taxon>Dictyoptera</taxon>
        <taxon>Blattodea</taxon>
        <taxon>Blattoidea</taxon>
        <taxon>Termitoidae</taxon>
        <taxon>Rhinotermitidae</taxon>
        <taxon>Coptotermes</taxon>
    </lineage>
</organism>
<dbReference type="Gene3D" id="3.40.50.300">
    <property type="entry name" value="P-loop containing nucleotide triphosphate hydrolases"/>
    <property type="match status" value="1"/>
</dbReference>
<keyword evidence="3" id="KW-0813">Transport</keyword>
<dbReference type="Pfam" id="PF00005">
    <property type="entry name" value="ABC_tran"/>
    <property type="match status" value="1"/>
</dbReference>
<gene>
    <name evidence="9" type="ORF">Cfor_09617</name>
</gene>
<dbReference type="InterPro" id="IPR013525">
    <property type="entry name" value="ABC2_TM"/>
</dbReference>
<feature type="domain" description="ABC transporter" evidence="8">
    <location>
        <begin position="8"/>
        <end position="220"/>
    </location>
</feature>
<keyword evidence="6 7" id="KW-0472">Membrane</keyword>
<dbReference type="GO" id="GO:0005524">
    <property type="term" value="F:ATP binding"/>
    <property type="evidence" value="ECO:0007669"/>
    <property type="project" value="InterPro"/>
</dbReference>
<dbReference type="PROSITE" id="PS00211">
    <property type="entry name" value="ABC_TRANSPORTER_1"/>
    <property type="match status" value="1"/>
</dbReference>
<feature type="non-terminal residue" evidence="9">
    <location>
        <position position="576"/>
    </location>
</feature>
<comment type="caution">
    <text evidence="9">The sequence shown here is derived from an EMBL/GenBank/DDBJ whole genome shotgun (WGS) entry which is preliminary data.</text>
</comment>
<name>A0A6L2PU45_COPFO</name>
<evidence type="ECO:0000313" key="10">
    <source>
        <dbReference type="Proteomes" id="UP000502823"/>
    </source>
</evidence>
<dbReference type="Proteomes" id="UP000502823">
    <property type="component" value="Unassembled WGS sequence"/>
</dbReference>
<keyword evidence="4 7" id="KW-0812">Transmembrane</keyword>
<dbReference type="Pfam" id="PF01061">
    <property type="entry name" value="ABC2_membrane"/>
    <property type="match status" value="1"/>
</dbReference>
<dbReference type="PANTHER" id="PTHR48041:SF118">
    <property type="entry name" value="ATP-BINDING CASSETTE TRANSPORTER (ABC TRANSPORTER) FAMILY G MEMBER 16"/>
    <property type="match status" value="1"/>
</dbReference>
<dbReference type="InParanoid" id="A0A6L2PU45"/>
<keyword evidence="5 7" id="KW-1133">Transmembrane helix</keyword>
<sequence length="576" mass="64977">MPVSLAKIRLMQETKKPQMEQSVLNEILTKYVFTKITHGVTGSVKVNGKERIVHKFRKQLCYITQEFAILDLLTARETLVVAADLKLNSDIGTQKKNEMVDQILDMLGLEKVMNTPAAKLSGGEKKRLSIGVELLTNPPVMFFDEPTSGLDSSSALQVISHLKSLAEGGRTVVCSIHQPSSKLFQMFDDIYLIKEGQCLYNGPISDLTHVLGEAGFQCPSFYNRADFGIEVANGERGDNTERLIARFNNQLSDTLDHQQDGSSEKSRCKNWEISTGCNTYNVIVVPFILQCQQFLLLGMADLSKQKLFLCDLIQSMKQGFIFQLAVHIRTITHLFVGLLLGAVYYNAGNDASKVLSNSSCLFFFLMFLCFANSMPCVIAIPQETSVVLREHLNNWYSLRAYYFSKLVADIPLQIICPTLLLLPGYFLTDQPSDGTRFLQFWFICLLVSVVCHGQGLAMGAFFNNPQVSVFVVPASNIPLVIFSGFFLNLRDVPKWLRWLSDVSYFRYAFEGVVLSVYGYNRPNLKCSEIYCYFKSPRKFLEEFEMANGVYAYDVLALVIWAVVVQVSVFLALKYRM</sequence>
<evidence type="ECO:0000313" key="9">
    <source>
        <dbReference type="EMBL" id="GFG35130.1"/>
    </source>
</evidence>
<accession>A0A6L2PU45</accession>
<evidence type="ECO:0000256" key="3">
    <source>
        <dbReference type="ARBA" id="ARBA00022448"/>
    </source>
</evidence>
<dbReference type="EMBL" id="BLKM01000529">
    <property type="protein sequence ID" value="GFG35130.1"/>
    <property type="molecule type" value="Genomic_DNA"/>
</dbReference>
<comment type="similarity">
    <text evidence="2">Belongs to the ABC transporter superfamily. ABCG family. Eye pigment precursor importer (TC 3.A.1.204) subfamily.</text>
</comment>
<protein>
    <recommendedName>
        <fullName evidence="8">ABC transporter domain-containing protein</fullName>
    </recommendedName>
</protein>
<evidence type="ECO:0000256" key="4">
    <source>
        <dbReference type="ARBA" id="ARBA00022692"/>
    </source>
</evidence>
<reference evidence="10" key="1">
    <citation type="submission" date="2020-01" db="EMBL/GenBank/DDBJ databases">
        <title>Draft genome sequence of the Termite Coptotermes fromosanus.</title>
        <authorList>
            <person name="Itakura S."/>
            <person name="Yosikawa Y."/>
            <person name="Umezawa K."/>
        </authorList>
    </citation>
    <scope>NUCLEOTIDE SEQUENCE [LARGE SCALE GENOMIC DNA]</scope>
</reference>
<evidence type="ECO:0000256" key="6">
    <source>
        <dbReference type="ARBA" id="ARBA00023136"/>
    </source>
</evidence>
<evidence type="ECO:0000259" key="8">
    <source>
        <dbReference type="PROSITE" id="PS50893"/>
    </source>
</evidence>
<dbReference type="SUPFAM" id="SSF52540">
    <property type="entry name" value="P-loop containing nucleoside triphosphate hydrolases"/>
    <property type="match status" value="1"/>
</dbReference>
<keyword evidence="10" id="KW-1185">Reference proteome</keyword>
<comment type="subcellular location">
    <subcellularLocation>
        <location evidence="1">Membrane</location>
        <topology evidence="1">Multi-pass membrane protein</topology>
    </subcellularLocation>
</comment>
<feature type="transmembrane region" description="Helical" evidence="7">
    <location>
        <begin position="402"/>
        <end position="426"/>
    </location>
</feature>
<dbReference type="InterPro" id="IPR027417">
    <property type="entry name" value="P-loop_NTPase"/>
</dbReference>
<dbReference type="InterPro" id="IPR017871">
    <property type="entry name" value="ABC_transporter-like_CS"/>
</dbReference>
<dbReference type="PROSITE" id="PS50893">
    <property type="entry name" value="ABC_TRANSPORTER_2"/>
    <property type="match status" value="1"/>
</dbReference>
<feature type="transmembrane region" description="Helical" evidence="7">
    <location>
        <begin position="549"/>
        <end position="572"/>
    </location>
</feature>
<dbReference type="InterPro" id="IPR003439">
    <property type="entry name" value="ABC_transporter-like_ATP-bd"/>
</dbReference>
<dbReference type="Pfam" id="PF19055">
    <property type="entry name" value="ABC2_membrane_7"/>
    <property type="match status" value="1"/>
</dbReference>
<dbReference type="GO" id="GO:0016887">
    <property type="term" value="F:ATP hydrolysis activity"/>
    <property type="evidence" value="ECO:0007669"/>
    <property type="project" value="InterPro"/>
</dbReference>
<feature type="transmembrane region" description="Helical" evidence="7">
    <location>
        <begin position="320"/>
        <end position="345"/>
    </location>
</feature>
<evidence type="ECO:0000256" key="7">
    <source>
        <dbReference type="SAM" id="Phobius"/>
    </source>
</evidence>
<dbReference type="AlphaFoldDB" id="A0A6L2PU45"/>
<proteinExistence type="inferred from homology"/>
<dbReference type="PANTHER" id="PTHR48041">
    <property type="entry name" value="ABC TRANSPORTER G FAMILY MEMBER 28"/>
    <property type="match status" value="1"/>
</dbReference>
<feature type="transmembrane region" description="Helical" evidence="7">
    <location>
        <begin position="361"/>
        <end position="381"/>
    </location>
</feature>
<dbReference type="GO" id="GO:0005886">
    <property type="term" value="C:plasma membrane"/>
    <property type="evidence" value="ECO:0007669"/>
    <property type="project" value="TreeGrafter"/>
</dbReference>
<feature type="transmembrane region" description="Helical" evidence="7">
    <location>
        <begin position="438"/>
        <end position="462"/>
    </location>
</feature>
<dbReference type="InterPro" id="IPR050352">
    <property type="entry name" value="ABCG_transporters"/>
</dbReference>
<evidence type="ECO:0000256" key="2">
    <source>
        <dbReference type="ARBA" id="ARBA00005814"/>
    </source>
</evidence>
<feature type="transmembrane region" description="Helical" evidence="7">
    <location>
        <begin position="469"/>
        <end position="489"/>
    </location>
</feature>
<evidence type="ECO:0000256" key="5">
    <source>
        <dbReference type="ARBA" id="ARBA00022989"/>
    </source>
</evidence>
<dbReference type="GO" id="GO:0140359">
    <property type="term" value="F:ABC-type transporter activity"/>
    <property type="evidence" value="ECO:0007669"/>
    <property type="project" value="InterPro"/>
</dbReference>